<feature type="transmembrane region" description="Helical" evidence="1">
    <location>
        <begin position="79"/>
        <end position="98"/>
    </location>
</feature>
<dbReference type="RefSeq" id="WP_084616757.1">
    <property type="nucleotide sequence ID" value="NZ_PIQE01000003.1"/>
</dbReference>
<dbReference type="Pfam" id="PF17159">
    <property type="entry name" value="MASE3"/>
    <property type="match status" value="1"/>
</dbReference>
<evidence type="ECO:0000259" key="5">
    <source>
        <dbReference type="PROSITE" id="PS50887"/>
    </source>
</evidence>
<dbReference type="InterPro" id="IPR000700">
    <property type="entry name" value="PAS-assoc_C"/>
</dbReference>
<dbReference type="NCBIfam" id="TIGR00254">
    <property type="entry name" value="GGDEF"/>
    <property type="match status" value="1"/>
</dbReference>
<feature type="transmembrane region" description="Helical" evidence="1">
    <location>
        <begin position="45"/>
        <end position="67"/>
    </location>
</feature>
<dbReference type="InterPro" id="IPR035919">
    <property type="entry name" value="EAL_sf"/>
</dbReference>
<feature type="transmembrane region" description="Helical" evidence="1">
    <location>
        <begin position="16"/>
        <end position="33"/>
    </location>
</feature>
<keyword evidence="1" id="KW-0472">Membrane</keyword>
<dbReference type="PROSITE" id="PS50112">
    <property type="entry name" value="PAS"/>
    <property type="match status" value="1"/>
</dbReference>
<dbReference type="PANTHER" id="PTHR44757:SF2">
    <property type="entry name" value="BIOFILM ARCHITECTURE MAINTENANCE PROTEIN MBAA"/>
    <property type="match status" value="1"/>
</dbReference>
<dbReference type="CDD" id="cd00130">
    <property type="entry name" value="PAS"/>
    <property type="match status" value="2"/>
</dbReference>
<accession>A0A432Z2U6</accession>
<dbReference type="InterPro" id="IPR052155">
    <property type="entry name" value="Biofilm_reg_signaling"/>
</dbReference>
<evidence type="ECO:0008006" key="8">
    <source>
        <dbReference type="Google" id="ProtNLM"/>
    </source>
</evidence>
<dbReference type="InterPro" id="IPR000014">
    <property type="entry name" value="PAS"/>
</dbReference>
<dbReference type="AlphaFoldDB" id="A0A432Z2U6"/>
<dbReference type="InterPro" id="IPR035965">
    <property type="entry name" value="PAS-like_dom_sf"/>
</dbReference>
<reference evidence="7" key="1">
    <citation type="journal article" date="2018" name="Front. Microbiol.">
        <title>Genome-Based Analysis Reveals the Taxonomy and Diversity of the Family Idiomarinaceae.</title>
        <authorList>
            <person name="Liu Y."/>
            <person name="Lai Q."/>
            <person name="Shao Z."/>
        </authorList>
    </citation>
    <scope>NUCLEOTIDE SEQUENCE [LARGE SCALE GENOMIC DNA]</scope>
    <source>
        <strain evidence="7">c121</strain>
    </source>
</reference>
<dbReference type="InterPro" id="IPR013656">
    <property type="entry name" value="PAS_4"/>
</dbReference>
<dbReference type="CDD" id="cd01948">
    <property type="entry name" value="EAL"/>
    <property type="match status" value="1"/>
</dbReference>
<evidence type="ECO:0000259" key="3">
    <source>
        <dbReference type="PROSITE" id="PS50113"/>
    </source>
</evidence>
<dbReference type="Pfam" id="PF00990">
    <property type="entry name" value="GGDEF"/>
    <property type="match status" value="1"/>
</dbReference>
<evidence type="ECO:0000313" key="6">
    <source>
        <dbReference type="EMBL" id="RUO72169.1"/>
    </source>
</evidence>
<feature type="domain" description="EAL" evidence="4">
    <location>
        <begin position="692"/>
        <end position="947"/>
    </location>
</feature>
<dbReference type="InterPro" id="IPR001633">
    <property type="entry name" value="EAL_dom"/>
</dbReference>
<feature type="transmembrane region" description="Helical" evidence="1">
    <location>
        <begin position="147"/>
        <end position="167"/>
    </location>
</feature>
<feature type="transmembrane region" description="Helical" evidence="1">
    <location>
        <begin position="217"/>
        <end position="236"/>
    </location>
</feature>
<dbReference type="SUPFAM" id="SSF141868">
    <property type="entry name" value="EAL domain-like"/>
    <property type="match status" value="1"/>
</dbReference>
<dbReference type="InterPro" id="IPR000160">
    <property type="entry name" value="GGDEF_dom"/>
</dbReference>
<dbReference type="STRING" id="1122124.GCA_000423165_01873"/>
<dbReference type="InterPro" id="IPR043128">
    <property type="entry name" value="Rev_trsase/Diguanyl_cyclase"/>
</dbReference>
<dbReference type="InterPro" id="IPR033425">
    <property type="entry name" value="MASE3"/>
</dbReference>
<dbReference type="CDD" id="cd01949">
    <property type="entry name" value="GGDEF"/>
    <property type="match status" value="1"/>
</dbReference>
<proteinExistence type="predicted"/>
<protein>
    <recommendedName>
        <fullName evidence="8">GGDEF domain-containing protein</fullName>
    </recommendedName>
</protein>
<evidence type="ECO:0000256" key="1">
    <source>
        <dbReference type="SAM" id="Phobius"/>
    </source>
</evidence>
<dbReference type="Pfam" id="PF13426">
    <property type="entry name" value="PAS_9"/>
    <property type="match status" value="1"/>
</dbReference>
<evidence type="ECO:0000313" key="7">
    <source>
        <dbReference type="Proteomes" id="UP000287022"/>
    </source>
</evidence>
<keyword evidence="1" id="KW-1133">Transmembrane helix</keyword>
<organism evidence="6 7">
    <name type="scientific">Pseudidiomarina sediminum</name>
    <dbReference type="NCBI Taxonomy" id="431675"/>
    <lineage>
        <taxon>Bacteria</taxon>
        <taxon>Pseudomonadati</taxon>
        <taxon>Pseudomonadota</taxon>
        <taxon>Gammaproteobacteria</taxon>
        <taxon>Alteromonadales</taxon>
        <taxon>Idiomarinaceae</taxon>
        <taxon>Pseudidiomarina</taxon>
    </lineage>
</organism>
<dbReference type="EMBL" id="PIQE01000003">
    <property type="protein sequence ID" value="RUO72169.1"/>
    <property type="molecule type" value="Genomic_DNA"/>
</dbReference>
<keyword evidence="7" id="KW-1185">Reference proteome</keyword>
<dbReference type="PROSITE" id="PS51257">
    <property type="entry name" value="PROKAR_LIPOPROTEIN"/>
    <property type="match status" value="1"/>
</dbReference>
<sequence>MRRWIHPSHLSDLKRASYAFLWAMLFIACVVVVKANDWWHSEDNYLALHSFLEVIAICVAVLIFAIVWNTRKYHRNDNLLLLACLMLVVGMFDFSHVLSYKGMPHYFTPSDPDKAIHFWLLARLCSALALLALAIRPWWRVCRLPAYPTLIGFVGLTALLSHIVVFYPHWLPATFVEGVGLTPFKIYTEYVLIALFLTAALLFGLHLQFPKSANIGALVVVCLLAAVSEYFFTLYADVTDTYNLFGHIYKIIAYLFLYRAIYVETVTRPYQEVNQAERQLATTLATLPDSVFELSSQGIVLRIFSSNDEGILTNPDYIGRSVRDVFPPSVTEKLLDAMQQARQQSLSYRVVVTLPHEGGARHFELSVGRHDNLETHIASYLVSARDVTRRIQQNETVEMLSLVVEQNPNPILITDTDAKIDYVNKAYVESSGYSKYELMGNNPSMTSAGKTSKAVFEEMWRCLHSGQPWSGELINRTKQGVEFVEQTTIFPIKDQEGRVYKYISYKNDVTKAIQNEEKIHQLSYFDQLTGLPNRTAYELYYQSDFVRQKLPSSALFYLNLDNFKLINDALGSENGNIVLQKVAERLRHFAEDTKHVYRLTGDVFVCLLPSVKTSAVAQVAMQLLKALKAPLVVDEQQVVVTASMGVMLFAADKSSANEVLQRAESAMYEAKNRGRNNFQFYTPERHSHAGQQLKLINALNFALERDEFSLVYQPQAAVPSHRLIGAEVLLRWHSSELGVVSPARFIPMAERCGLIADIDSWVFTQVVKQLRRWREQGVPELVVAVNLSASRFDDPKLVQSLVQVTEQEGVSPKLLELELTEVVALQNPEQALQTITDLRAAGFRVSLDDFGTGYSSISYLKRFGLDKLKIDKSFVDDLANLNATDKAIVKGIIALAKSLNMTALAEGVETPEQWRVLEQLGCHQVQGYYYSRPLAPEAFVQFVQEHYES</sequence>
<dbReference type="Gene3D" id="3.30.450.20">
    <property type="entry name" value="PAS domain"/>
    <property type="match status" value="2"/>
</dbReference>
<feature type="domain" description="PAC" evidence="3">
    <location>
        <begin position="467"/>
        <end position="521"/>
    </location>
</feature>
<dbReference type="SMART" id="SM00091">
    <property type="entry name" value="PAS"/>
    <property type="match status" value="2"/>
</dbReference>
<dbReference type="InterPro" id="IPR029787">
    <property type="entry name" value="Nucleotide_cyclase"/>
</dbReference>
<name>A0A432Z2U6_9GAMM</name>
<dbReference type="Gene3D" id="3.30.70.270">
    <property type="match status" value="1"/>
</dbReference>
<dbReference type="PROSITE" id="PS50887">
    <property type="entry name" value="GGDEF"/>
    <property type="match status" value="1"/>
</dbReference>
<feature type="transmembrane region" description="Helical" evidence="1">
    <location>
        <begin position="187"/>
        <end position="205"/>
    </location>
</feature>
<comment type="caution">
    <text evidence="6">The sequence shown here is derived from an EMBL/GenBank/DDBJ whole genome shotgun (WGS) entry which is preliminary data.</text>
</comment>
<feature type="domain" description="GGDEF" evidence="5">
    <location>
        <begin position="551"/>
        <end position="683"/>
    </location>
</feature>
<evidence type="ECO:0000259" key="4">
    <source>
        <dbReference type="PROSITE" id="PS50883"/>
    </source>
</evidence>
<dbReference type="Proteomes" id="UP000287022">
    <property type="component" value="Unassembled WGS sequence"/>
</dbReference>
<dbReference type="Pfam" id="PF08448">
    <property type="entry name" value="PAS_4"/>
    <property type="match status" value="1"/>
</dbReference>
<dbReference type="SMART" id="SM00267">
    <property type="entry name" value="GGDEF"/>
    <property type="match status" value="1"/>
</dbReference>
<feature type="transmembrane region" description="Helical" evidence="1">
    <location>
        <begin position="118"/>
        <end position="135"/>
    </location>
</feature>
<feature type="domain" description="PAS" evidence="2">
    <location>
        <begin position="396"/>
        <end position="442"/>
    </location>
</feature>
<dbReference type="SUPFAM" id="SSF55785">
    <property type="entry name" value="PYP-like sensor domain (PAS domain)"/>
    <property type="match status" value="2"/>
</dbReference>
<gene>
    <name evidence="6" type="ORF">CWI80_10235</name>
</gene>
<dbReference type="PANTHER" id="PTHR44757">
    <property type="entry name" value="DIGUANYLATE CYCLASE DGCP"/>
    <property type="match status" value="1"/>
</dbReference>
<dbReference type="PROSITE" id="PS50883">
    <property type="entry name" value="EAL"/>
    <property type="match status" value="1"/>
</dbReference>
<dbReference type="Pfam" id="PF00563">
    <property type="entry name" value="EAL"/>
    <property type="match status" value="1"/>
</dbReference>
<dbReference type="PROSITE" id="PS50113">
    <property type="entry name" value="PAC"/>
    <property type="match status" value="1"/>
</dbReference>
<evidence type="ECO:0000259" key="2">
    <source>
        <dbReference type="PROSITE" id="PS50112"/>
    </source>
</evidence>
<dbReference type="SUPFAM" id="SSF55073">
    <property type="entry name" value="Nucleotide cyclase"/>
    <property type="match status" value="1"/>
</dbReference>
<dbReference type="SMART" id="SM00052">
    <property type="entry name" value="EAL"/>
    <property type="match status" value="1"/>
</dbReference>
<keyword evidence="1" id="KW-0812">Transmembrane</keyword>
<dbReference type="NCBIfam" id="TIGR00229">
    <property type="entry name" value="sensory_box"/>
    <property type="match status" value="2"/>
</dbReference>
<dbReference type="Gene3D" id="3.20.20.450">
    <property type="entry name" value="EAL domain"/>
    <property type="match status" value="1"/>
</dbReference>